<sequence>MAEHRDYERTDVSIRVAVWSAVILSVMILVVGGALALLRLQFEGAADVFPQRPPLVRQGQIQPPLQENPQMDLEELRAHVRKILTTAAWLDEDRTAARIPIDDAMEMLAEQGWPEGAP</sequence>
<organism evidence="2 3">
    <name type="scientific">Caenispirillum salinarum AK4</name>
    <dbReference type="NCBI Taxonomy" id="1238182"/>
    <lineage>
        <taxon>Bacteria</taxon>
        <taxon>Pseudomonadati</taxon>
        <taxon>Pseudomonadota</taxon>
        <taxon>Alphaproteobacteria</taxon>
        <taxon>Rhodospirillales</taxon>
        <taxon>Novispirillaceae</taxon>
        <taxon>Caenispirillum</taxon>
    </lineage>
</organism>
<dbReference type="Proteomes" id="UP000009881">
    <property type="component" value="Unassembled WGS sequence"/>
</dbReference>
<name>K9HLV7_9PROT</name>
<feature type="transmembrane region" description="Helical" evidence="1">
    <location>
        <begin position="16"/>
        <end position="38"/>
    </location>
</feature>
<evidence type="ECO:0000313" key="3">
    <source>
        <dbReference type="Proteomes" id="UP000009881"/>
    </source>
</evidence>
<evidence type="ECO:0000256" key="1">
    <source>
        <dbReference type="SAM" id="Phobius"/>
    </source>
</evidence>
<dbReference type="OrthoDB" id="129807at2"/>
<dbReference type="STRING" id="1238182.C882_0358"/>
<accession>K9HLV7</accession>
<dbReference type="RefSeq" id="WP_009541017.1">
    <property type="nucleotide sequence ID" value="NZ_ANHY01000012.1"/>
</dbReference>
<keyword evidence="3" id="KW-1185">Reference proteome</keyword>
<dbReference type="EMBL" id="ANHY01000012">
    <property type="protein sequence ID" value="EKV29536.1"/>
    <property type="molecule type" value="Genomic_DNA"/>
</dbReference>
<dbReference type="AlphaFoldDB" id="K9HLV7"/>
<evidence type="ECO:0000313" key="2">
    <source>
        <dbReference type="EMBL" id="EKV29536.1"/>
    </source>
</evidence>
<protein>
    <submittedName>
        <fullName evidence="2">Uncharacterized protein</fullName>
    </submittedName>
</protein>
<reference evidence="2 3" key="1">
    <citation type="journal article" date="2013" name="Genome Announc.">
        <title>Draft Genome Sequence of an Alphaproteobacterium, Caenispirillum salinarum AK4(T), Isolated from a Solar Saltern.</title>
        <authorList>
            <person name="Khatri I."/>
            <person name="Singh A."/>
            <person name="Korpole S."/>
            <person name="Pinnaka A.K."/>
            <person name="Subramanian S."/>
        </authorList>
    </citation>
    <scope>NUCLEOTIDE SEQUENCE [LARGE SCALE GENOMIC DNA]</scope>
    <source>
        <strain evidence="2 3">AK4</strain>
    </source>
</reference>
<keyword evidence="1" id="KW-1133">Transmembrane helix</keyword>
<comment type="caution">
    <text evidence="2">The sequence shown here is derived from an EMBL/GenBank/DDBJ whole genome shotgun (WGS) entry which is preliminary data.</text>
</comment>
<keyword evidence="1" id="KW-0472">Membrane</keyword>
<keyword evidence="1" id="KW-0812">Transmembrane</keyword>
<gene>
    <name evidence="2" type="ORF">C882_0358</name>
</gene>
<proteinExistence type="predicted"/>